<evidence type="ECO:0000313" key="5">
    <source>
        <dbReference type="Proteomes" id="UP000228775"/>
    </source>
</evidence>
<gene>
    <name evidence="4" type="ORF">COS76_03135</name>
</gene>
<dbReference type="Pfam" id="PF03462">
    <property type="entry name" value="PCRF"/>
    <property type="match status" value="1"/>
</dbReference>
<proteinExistence type="inferred from homology"/>
<dbReference type="GO" id="GO:0003747">
    <property type="term" value="F:translation release factor activity"/>
    <property type="evidence" value="ECO:0007669"/>
    <property type="project" value="InterPro"/>
</dbReference>
<dbReference type="EMBL" id="PEVY01000066">
    <property type="protein sequence ID" value="PIU74999.1"/>
    <property type="molecule type" value="Genomic_DNA"/>
</dbReference>
<dbReference type="InterPro" id="IPR000352">
    <property type="entry name" value="Pep_chain_release_fac_I"/>
</dbReference>
<feature type="domain" description="Peptide chain release factor" evidence="3">
    <location>
        <begin position="1"/>
        <end position="73"/>
    </location>
</feature>
<reference evidence="5" key="1">
    <citation type="submission" date="2017-09" db="EMBL/GenBank/DDBJ databases">
        <title>Depth-based differentiation of microbial function through sediment-hosted aquifers and enrichment of novel symbionts in the deep terrestrial subsurface.</title>
        <authorList>
            <person name="Probst A.J."/>
            <person name="Ladd B."/>
            <person name="Jarett J.K."/>
            <person name="Geller-Mcgrath D.E."/>
            <person name="Sieber C.M.K."/>
            <person name="Emerson J.B."/>
            <person name="Anantharaman K."/>
            <person name="Thomas B.C."/>
            <person name="Malmstrom R."/>
            <person name="Stieglmeier M."/>
            <person name="Klingl A."/>
            <person name="Woyke T."/>
            <person name="Ryan C.M."/>
            <person name="Banfield J.F."/>
        </authorList>
    </citation>
    <scope>NUCLEOTIDE SEQUENCE [LARGE SCALE GENOMIC DNA]</scope>
</reference>
<name>A0A2M7AWQ2_9BACT</name>
<evidence type="ECO:0000256" key="1">
    <source>
        <dbReference type="ARBA" id="ARBA00010835"/>
    </source>
</evidence>
<dbReference type="PANTHER" id="PTHR43116">
    <property type="entry name" value="PEPTIDE CHAIN RELEASE FACTOR 2"/>
    <property type="match status" value="1"/>
</dbReference>
<evidence type="ECO:0000313" key="4">
    <source>
        <dbReference type="EMBL" id="PIU74999.1"/>
    </source>
</evidence>
<keyword evidence="2" id="KW-0488">Methylation</keyword>
<dbReference type="PANTHER" id="PTHR43116:SF3">
    <property type="entry name" value="CLASS I PEPTIDE CHAIN RELEASE FACTOR"/>
    <property type="match status" value="1"/>
</dbReference>
<sequence length="242" mass="27532">MKQDQAILSIQSGVGGRDAEDWAAMILRMYQRFSQKKDWQFVVLHKSFGQEGGIKNAICRVSGQDAYQLLKNESGAHRLVRQSPFNAKKLRQTSFVMVEVIPEIKNAPVDIKLVDLQVSFFKASGPGGQYVNKTETAVRITHLPTGLSVACQSERSQLQNREVALEILKSKIYLFQQRAHQAKLQDLKKDFGKPEWGNQIRSYVLHPYKMVKDERTGVKSSQPEKVLDGDLERFLTPKKIDE</sequence>
<dbReference type="Pfam" id="PF00472">
    <property type="entry name" value="RF-1"/>
    <property type="match status" value="1"/>
</dbReference>
<dbReference type="SMART" id="SM00937">
    <property type="entry name" value="PCRF"/>
    <property type="match status" value="1"/>
</dbReference>
<dbReference type="InterPro" id="IPR005139">
    <property type="entry name" value="PCRF"/>
</dbReference>
<comment type="similarity">
    <text evidence="1">Belongs to the prokaryotic/mitochondrial release factor family.</text>
</comment>
<evidence type="ECO:0000256" key="2">
    <source>
        <dbReference type="ARBA" id="ARBA00022481"/>
    </source>
</evidence>
<dbReference type="Gene3D" id="3.30.70.1660">
    <property type="match status" value="1"/>
</dbReference>
<dbReference type="AlphaFoldDB" id="A0A2M7AWQ2"/>
<evidence type="ECO:0000259" key="3">
    <source>
        <dbReference type="SMART" id="SM00937"/>
    </source>
</evidence>
<dbReference type="Gene3D" id="3.30.160.20">
    <property type="match status" value="1"/>
</dbReference>
<comment type="caution">
    <text evidence="4">The sequence shown here is derived from an EMBL/GenBank/DDBJ whole genome shotgun (WGS) entry which is preliminary data.</text>
</comment>
<dbReference type="InterPro" id="IPR045853">
    <property type="entry name" value="Pep_chain_release_fac_I_sf"/>
</dbReference>
<dbReference type="SUPFAM" id="SSF75620">
    <property type="entry name" value="Release factor"/>
    <property type="match status" value="1"/>
</dbReference>
<organism evidence="4 5">
    <name type="scientific">Candidatus Portnoybacteria bacterium CG06_land_8_20_14_3_00_39_12</name>
    <dbReference type="NCBI Taxonomy" id="1974809"/>
    <lineage>
        <taxon>Bacteria</taxon>
        <taxon>Candidatus Portnoyibacteriota</taxon>
    </lineage>
</organism>
<protein>
    <submittedName>
        <fullName evidence="4">Peptide chain release factor 2</fullName>
    </submittedName>
</protein>
<dbReference type="GO" id="GO:0005737">
    <property type="term" value="C:cytoplasm"/>
    <property type="evidence" value="ECO:0007669"/>
    <property type="project" value="UniProtKB-ARBA"/>
</dbReference>
<dbReference type="Proteomes" id="UP000228775">
    <property type="component" value="Unassembled WGS sequence"/>
</dbReference>
<accession>A0A2M7AWQ2</accession>